<feature type="transmembrane region" description="Helical" evidence="3">
    <location>
        <begin position="255"/>
        <end position="276"/>
    </location>
</feature>
<comment type="caution">
    <text evidence="4">The sequence shown here is derived from an EMBL/GenBank/DDBJ whole genome shotgun (WGS) entry which is preliminary data.</text>
</comment>
<dbReference type="SUPFAM" id="SSF57997">
    <property type="entry name" value="Tropomyosin"/>
    <property type="match status" value="1"/>
</dbReference>
<sequence length="373" mass="41622">MEISYIDSLDGSLIQASNKYTGPSFVFRPQRFIKGFGLNPERLYFSSAQVESISVWGVLQNDFSSVIDILFQTENYRSKIENELNSHLDRARAAAQRAGQLNTTITSLTTQIEDKEAGLEVLQSEITAAESAIRDLKSNLAGTQELIKEANDRKLSTESNLALEEAKLQSLRAEIGKSTKTLKDIKDNINLFPMEIAGFVKQGSQHILQYILLSIIPMAIIVTVMLKLFENSENMLAFFTNNSNISVLEFLISRIPYVAISATIVGVCYSICEVLLTEIVSINRRRQELYKVSIIASDVSQASMESLDLDEMTRYELRTQTKMELLKEHLKVNVGNDFTYTLPRRHTRGAAVPSTAAENNEHGGIDLAPAEGQ</sequence>
<protein>
    <submittedName>
        <fullName evidence="4">Uncharacterized protein</fullName>
    </submittedName>
</protein>
<reference evidence="4 5" key="1">
    <citation type="submission" date="2020-10" db="EMBL/GenBank/DDBJ databases">
        <title>Aquamicrobium zhengzhouensis sp. nov., a exopolysaccharide producing bacterium isolated from farmland soil.</title>
        <authorList>
            <person name="Wang X."/>
        </authorList>
    </citation>
    <scope>NUCLEOTIDE SEQUENCE [LARGE SCALE GENOMIC DNA]</scope>
    <source>
        <strain evidence="5">cd-1</strain>
    </source>
</reference>
<keyword evidence="3" id="KW-1133">Transmembrane helix</keyword>
<evidence type="ECO:0000256" key="1">
    <source>
        <dbReference type="SAM" id="Coils"/>
    </source>
</evidence>
<keyword evidence="3" id="KW-0812">Transmembrane</keyword>
<feature type="region of interest" description="Disordered" evidence="2">
    <location>
        <begin position="349"/>
        <end position="373"/>
    </location>
</feature>
<dbReference type="Gene3D" id="1.10.287.1490">
    <property type="match status" value="1"/>
</dbReference>
<evidence type="ECO:0000313" key="5">
    <source>
        <dbReference type="Proteomes" id="UP000601789"/>
    </source>
</evidence>
<name>A0ABS0SIZ3_9HYPH</name>
<dbReference type="RefSeq" id="WP_198478407.1">
    <property type="nucleotide sequence ID" value="NZ_JADGMQ010000025.1"/>
</dbReference>
<dbReference type="EMBL" id="JADGMQ010000025">
    <property type="protein sequence ID" value="MBI1622871.1"/>
    <property type="molecule type" value="Genomic_DNA"/>
</dbReference>
<feature type="transmembrane region" description="Helical" evidence="3">
    <location>
        <begin position="210"/>
        <end position="229"/>
    </location>
</feature>
<keyword evidence="5" id="KW-1185">Reference proteome</keyword>
<keyword evidence="3" id="KW-0472">Membrane</keyword>
<keyword evidence="1" id="KW-0175">Coiled coil</keyword>
<evidence type="ECO:0000313" key="4">
    <source>
        <dbReference type="EMBL" id="MBI1622871.1"/>
    </source>
</evidence>
<dbReference type="Proteomes" id="UP000601789">
    <property type="component" value="Unassembled WGS sequence"/>
</dbReference>
<feature type="coiled-coil region" evidence="1">
    <location>
        <begin position="77"/>
        <end position="188"/>
    </location>
</feature>
<accession>A0ABS0SIZ3</accession>
<evidence type="ECO:0000256" key="2">
    <source>
        <dbReference type="SAM" id="MobiDB-lite"/>
    </source>
</evidence>
<proteinExistence type="predicted"/>
<organism evidence="4 5">
    <name type="scientific">Aquamicrobium zhengzhouense</name>
    <dbReference type="NCBI Taxonomy" id="2781738"/>
    <lineage>
        <taxon>Bacteria</taxon>
        <taxon>Pseudomonadati</taxon>
        <taxon>Pseudomonadota</taxon>
        <taxon>Alphaproteobacteria</taxon>
        <taxon>Hyphomicrobiales</taxon>
        <taxon>Phyllobacteriaceae</taxon>
        <taxon>Aquamicrobium</taxon>
    </lineage>
</organism>
<gene>
    <name evidence="4" type="ORF">IOD40_19655</name>
</gene>
<evidence type="ECO:0000256" key="3">
    <source>
        <dbReference type="SAM" id="Phobius"/>
    </source>
</evidence>